<dbReference type="Proteomes" id="UP000053477">
    <property type="component" value="Unassembled WGS sequence"/>
</dbReference>
<reference evidence="2 3" key="1">
    <citation type="submission" date="2015-04" db="EMBL/GenBank/DDBJ databases">
        <title>Complete genome sequence of Schizopora paradoxa KUC8140, a cosmopolitan wood degrader in East Asia.</title>
        <authorList>
            <consortium name="DOE Joint Genome Institute"/>
            <person name="Min B."/>
            <person name="Park H."/>
            <person name="Jang Y."/>
            <person name="Kim J.-J."/>
            <person name="Kim K.H."/>
            <person name="Pangilinan J."/>
            <person name="Lipzen A."/>
            <person name="Riley R."/>
            <person name="Grigoriev I.V."/>
            <person name="Spatafora J.W."/>
            <person name="Choi I.-G."/>
        </authorList>
    </citation>
    <scope>NUCLEOTIDE SEQUENCE [LARGE SCALE GENOMIC DNA]</scope>
    <source>
        <strain evidence="2 3">KUC8140</strain>
    </source>
</reference>
<protein>
    <recommendedName>
        <fullName evidence="4">Hydrophobin</fullName>
    </recommendedName>
</protein>
<sequence length="95" mass="10300">MFPSLPSKFFLVFFLSILVSFVAADDDATAIEYGRLRLRSPDTLATRDTNILHGLLKRQTCAQQGEGDCPAPIGQCCPVGNTCCSTPTISFARSK</sequence>
<dbReference type="AlphaFoldDB" id="A0A0H2RHK7"/>
<evidence type="ECO:0000313" key="3">
    <source>
        <dbReference type="Proteomes" id="UP000053477"/>
    </source>
</evidence>
<evidence type="ECO:0008006" key="4">
    <source>
        <dbReference type="Google" id="ProtNLM"/>
    </source>
</evidence>
<proteinExistence type="predicted"/>
<dbReference type="EMBL" id="KQ086010">
    <property type="protein sequence ID" value="KLO11052.1"/>
    <property type="molecule type" value="Genomic_DNA"/>
</dbReference>
<gene>
    <name evidence="2" type="ORF">SCHPADRAFT_906361</name>
</gene>
<evidence type="ECO:0000256" key="1">
    <source>
        <dbReference type="SAM" id="SignalP"/>
    </source>
</evidence>
<organism evidence="2 3">
    <name type="scientific">Schizopora paradoxa</name>
    <dbReference type="NCBI Taxonomy" id="27342"/>
    <lineage>
        <taxon>Eukaryota</taxon>
        <taxon>Fungi</taxon>
        <taxon>Dikarya</taxon>
        <taxon>Basidiomycota</taxon>
        <taxon>Agaricomycotina</taxon>
        <taxon>Agaricomycetes</taxon>
        <taxon>Hymenochaetales</taxon>
        <taxon>Schizoporaceae</taxon>
        <taxon>Schizopora</taxon>
    </lineage>
</organism>
<accession>A0A0H2RHK7</accession>
<dbReference type="InParanoid" id="A0A0H2RHK7"/>
<feature type="signal peptide" evidence="1">
    <location>
        <begin position="1"/>
        <end position="24"/>
    </location>
</feature>
<evidence type="ECO:0000313" key="2">
    <source>
        <dbReference type="EMBL" id="KLO11052.1"/>
    </source>
</evidence>
<keyword evidence="3" id="KW-1185">Reference proteome</keyword>
<feature type="chain" id="PRO_5005201836" description="Hydrophobin" evidence="1">
    <location>
        <begin position="25"/>
        <end position="95"/>
    </location>
</feature>
<keyword evidence="1" id="KW-0732">Signal</keyword>
<name>A0A0H2RHK7_9AGAM</name>